<dbReference type="Pfam" id="PF02752">
    <property type="entry name" value="Arrestin_C"/>
    <property type="match status" value="1"/>
</dbReference>
<dbReference type="InterPro" id="IPR014752">
    <property type="entry name" value="Arrestin-like_C"/>
</dbReference>
<accession>A0ABM1YF25</accession>
<dbReference type="Pfam" id="PF00339">
    <property type="entry name" value="Arrestin_N"/>
    <property type="match status" value="1"/>
</dbReference>
<comment type="similarity">
    <text evidence="1">Belongs to the arrestin family.</text>
</comment>
<dbReference type="Proteomes" id="UP000069940">
    <property type="component" value="Unassembled WGS sequence"/>
</dbReference>
<keyword evidence="2" id="KW-0716">Sensory transduction</keyword>
<dbReference type="PANTHER" id="PTHR11188:SF167">
    <property type="entry name" value="ARRESTIN C-TERMINAL-LIKE DOMAIN-CONTAINING PROTEIN-RELATED"/>
    <property type="match status" value="1"/>
</dbReference>
<feature type="domain" description="Arrestin C-terminal-like" evidence="4">
    <location>
        <begin position="174"/>
        <end position="302"/>
    </location>
</feature>
<dbReference type="InterPro" id="IPR011022">
    <property type="entry name" value="Arrestin_C-like"/>
</dbReference>
<evidence type="ECO:0000256" key="1">
    <source>
        <dbReference type="ARBA" id="ARBA00005298"/>
    </source>
</evidence>
<proteinExistence type="inferred from homology"/>
<evidence type="ECO:0000259" key="4">
    <source>
        <dbReference type="SMART" id="SM01017"/>
    </source>
</evidence>
<feature type="compositionally biased region" description="Polar residues" evidence="3">
    <location>
        <begin position="337"/>
        <end position="354"/>
    </location>
</feature>
<feature type="region of interest" description="Disordered" evidence="3">
    <location>
        <begin position="306"/>
        <end position="421"/>
    </location>
</feature>
<dbReference type="PANTHER" id="PTHR11188">
    <property type="entry name" value="ARRESTIN DOMAIN CONTAINING PROTEIN"/>
    <property type="match status" value="1"/>
</dbReference>
<protein>
    <recommendedName>
        <fullName evidence="4">Arrestin C-terminal-like domain-containing protein</fullName>
    </recommendedName>
</protein>
<name>A0ABM1YF25_AEDAL</name>
<dbReference type="GeneID" id="109407242"/>
<dbReference type="Gene3D" id="2.60.40.640">
    <property type="match status" value="2"/>
</dbReference>
<evidence type="ECO:0000313" key="6">
    <source>
        <dbReference type="Proteomes" id="UP000069940"/>
    </source>
</evidence>
<keyword evidence="6" id="KW-1185">Reference proteome</keyword>
<dbReference type="SUPFAM" id="SSF81296">
    <property type="entry name" value="E set domains"/>
    <property type="match status" value="2"/>
</dbReference>
<evidence type="ECO:0000256" key="3">
    <source>
        <dbReference type="SAM" id="MobiDB-lite"/>
    </source>
</evidence>
<dbReference type="InterPro" id="IPR014756">
    <property type="entry name" value="Ig_E-set"/>
</dbReference>
<organism evidence="5 6">
    <name type="scientific">Aedes albopictus</name>
    <name type="common">Asian tiger mosquito</name>
    <name type="synonym">Stegomyia albopicta</name>
    <dbReference type="NCBI Taxonomy" id="7160"/>
    <lineage>
        <taxon>Eukaryota</taxon>
        <taxon>Metazoa</taxon>
        <taxon>Ecdysozoa</taxon>
        <taxon>Arthropoda</taxon>
        <taxon>Hexapoda</taxon>
        <taxon>Insecta</taxon>
        <taxon>Pterygota</taxon>
        <taxon>Neoptera</taxon>
        <taxon>Endopterygota</taxon>
        <taxon>Diptera</taxon>
        <taxon>Nematocera</taxon>
        <taxon>Culicoidea</taxon>
        <taxon>Culicidae</taxon>
        <taxon>Culicinae</taxon>
        <taxon>Aedini</taxon>
        <taxon>Aedes</taxon>
        <taxon>Stegomyia</taxon>
    </lineage>
</organism>
<evidence type="ECO:0000313" key="5">
    <source>
        <dbReference type="EnsemblMetazoa" id="AALFPA23_008589.P11611"/>
    </source>
</evidence>
<reference evidence="6" key="1">
    <citation type="journal article" date="2015" name="Proc. Natl. Acad. Sci. U.S.A.">
        <title>Genome sequence of the Asian Tiger mosquito, Aedes albopictus, reveals insights into its biology, genetics, and evolution.</title>
        <authorList>
            <person name="Chen X.G."/>
            <person name="Jiang X."/>
            <person name="Gu J."/>
            <person name="Xu M."/>
            <person name="Wu Y."/>
            <person name="Deng Y."/>
            <person name="Zhang C."/>
            <person name="Bonizzoni M."/>
            <person name="Dermauw W."/>
            <person name="Vontas J."/>
            <person name="Armbruster P."/>
            <person name="Huang X."/>
            <person name="Yang Y."/>
            <person name="Zhang H."/>
            <person name="He W."/>
            <person name="Peng H."/>
            <person name="Liu Y."/>
            <person name="Wu K."/>
            <person name="Chen J."/>
            <person name="Lirakis M."/>
            <person name="Topalis P."/>
            <person name="Van Leeuwen T."/>
            <person name="Hall A.B."/>
            <person name="Jiang X."/>
            <person name="Thorpe C."/>
            <person name="Mueller R.L."/>
            <person name="Sun C."/>
            <person name="Waterhouse R.M."/>
            <person name="Yan G."/>
            <person name="Tu Z.J."/>
            <person name="Fang X."/>
            <person name="James A.A."/>
        </authorList>
    </citation>
    <scope>NUCLEOTIDE SEQUENCE [LARGE SCALE GENOMIC DNA]</scope>
    <source>
        <strain evidence="6">Foshan</strain>
    </source>
</reference>
<dbReference type="InterPro" id="IPR050357">
    <property type="entry name" value="Arrestin_domain-protein"/>
</dbReference>
<dbReference type="RefSeq" id="XP_029713981.1">
    <property type="nucleotide sequence ID" value="XM_029858121.2"/>
</dbReference>
<dbReference type="SMART" id="SM01017">
    <property type="entry name" value="Arrestin_C"/>
    <property type="match status" value="1"/>
</dbReference>
<dbReference type="InterPro" id="IPR011021">
    <property type="entry name" value="Arrestin-like_N"/>
</dbReference>
<sequence length="421" mass="46402">MTIDCDVQYDNNPQGIFYVGQTLSGSVVLRSSEPEAVNVVSVKIEGFTVVQWTERRPPHGKRHRSRQFNGRQDHFNTLIDLLGSRNVPAITIPQGTHAHKFSCPLPDSLPTSFEGQYGHIRYTITVMIERPTQQSTTYREAFTVLRAVNLNNNPSLREPKKLELSKSSGWWIFKSDPMDITVDIPSTGYVSGQNIPVVVQWKNNNGAIRGIRIKLFKHETYAATEPYEKSRTDSQNVVKIENRDHQQDIEGKFERNLLIPSLPPSSTSPLITIAYELAVYVHLSADDIPSFKVPITIGTIPLIALPPSARPPPPGGDDQDQPPGYPPTYGFKFAGNPSDTATDKAGSSSNQPTAMQPGPAPSTSQAPMQAHDLPPPTYEEAMSTVTNTDGDEGPAPMDSSKPFIPLYPVYNFGDPGPEQQQ</sequence>
<evidence type="ECO:0000256" key="2">
    <source>
        <dbReference type="ARBA" id="ARBA00022606"/>
    </source>
</evidence>
<dbReference type="EnsemblMetazoa" id="AALFPA23_008589.R11611">
    <property type="protein sequence ID" value="AALFPA23_008589.P11611"/>
    <property type="gene ID" value="AALFPA23_008589"/>
</dbReference>
<reference evidence="5" key="2">
    <citation type="submission" date="2025-05" db="UniProtKB">
        <authorList>
            <consortium name="EnsemblMetazoa"/>
        </authorList>
    </citation>
    <scope>IDENTIFICATION</scope>
    <source>
        <strain evidence="5">Foshan</strain>
    </source>
</reference>